<accession>A0AAD9P8B6</accession>
<proteinExistence type="inferred from homology"/>
<dbReference type="PANTHER" id="PTHR45713:SF6">
    <property type="entry name" value="F5_8 TYPE C DOMAIN-CONTAINING PROTEIN"/>
    <property type="match status" value="1"/>
</dbReference>
<dbReference type="InterPro" id="IPR006585">
    <property type="entry name" value="FTP1"/>
</dbReference>
<name>A0AAD9P8B6_RIDPI</name>
<keyword evidence="6" id="KW-0106">Calcium</keyword>
<dbReference type="InterPro" id="IPR051941">
    <property type="entry name" value="BG_Antigen-Binding_Lectin"/>
</dbReference>
<evidence type="ECO:0000313" key="9">
    <source>
        <dbReference type="EMBL" id="KAK2190012.1"/>
    </source>
</evidence>
<evidence type="ECO:0000256" key="7">
    <source>
        <dbReference type="ARBA" id="ARBA00023157"/>
    </source>
</evidence>
<evidence type="ECO:0000256" key="5">
    <source>
        <dbReference type="ARBA" id="ARBA00022734"/>
    </source>
</evidence>
<dbReference type="SMART" id="SM00607">
    <property type="entry name" value="FTP"/>
    <property type="match status" value="1"/>
</dbReference>
<dbReference type="SUPFAM" id="SSF49785">
    <property type="entry name" value="Galactose-binding domain-like"/>
    <property type="match status" value="3"/>
</dbReference>
<dbReference type="Pfam" id="PF22633">
    <property type="entry name" value="F5_F8_type_C_2"/>
    <property type="match status" value="1"/>
</dbReference>
<comment type="function">
    <text evidence="1">Acts as a defensive agent. Recognizes blood group fucosylated oligosaccharides including A, B, H and Lewis B-type antigens. Does not recognize Lewis A antigen and has low affinity for monovalent haptens.</text>
</comment>
<dbReference type="PANTHER" id="PTHR45713">
    <property type="entry name" value="FTP DOMAIN-CONTAINING PROTEIN"/>
    <property type="match status" value="1"/>
</dbReference>
<keyword evidence="5" id="KW-0430">Lectin</keyword>
<evidence type="ECO:0000256" key="4">
    <source>
        <dbReference type="ARBA" id="ARBA00022723"/>
    </source>
</evidence>
<keyword evidence="7" id="KW-1015">Disulfide bond</keyword>
<evidence type="ECO:0000256" key="3">
    <source>
        <dbReference type="ARBA" id="ARBA00011233"/>
    </source>
</evidence>
<dbReference type="GO" id="GO:0010185">
    <property type="term" value="P:regulation of cellular defense response"/>
    <property type="evidence" value="ECO:0007669"/>
    <property type="project" value="UniProtKB-ARBA"/>
</dbReference>
<dbReference type="EMBL" id="JAODUO010000091">
    <property type="protein sequence ID" value="KAK2190012.1"/>
    <property type="molecule type" value="Genomic_DNA"/>
</dbReference>
<dbReference type="Proteomes" id="UP001209878">
    <property type="component" value="Unassembled WGS sequence"/>
</dbReference>
<dbReference type="Gene3D" id="2.60.120.260">
    <property type="entry name" value="Galactose-binding domain-like"/>
    <property type="match status" value="3"/>
</dbReference>
<dbReference type="AlphaFoldDB" id="A0AAD9P8B6"/>
<keyword evidence="10" id="KW-1185">Reference proteome</keyword>
<comment type="similarity">
    <text evidence="2">Belongs to the fucolectin family.</text>
</comment>
<protein>
    <recommendedName>
        <fullName evidence="8">Fucolectin tachylectin-4 pentraxin-1 domain-containing protein</fullName>
    </recommendedName>
</protein>
<dbReference type="GO" id="GO:0046872">
    <property type="term" value="F:metal ion binding"/>
    <property type="evidence" value="ECO:0007669"/>
    <property type="project" value="UniProtKB-KW"/>
</dbReference>
<comment type="subunit">
    <text evidence="3">Homotrimer.</text>
</comment>
<evidence type="ECO:0000256" key="6">
    <source>
        <dbReference type="ARBA" id="ARBA00022837"/>
    </source>
</evidence>
<keyword evidence="4" id="KW-0479">Metal-binding</keyword>
<comment type="caution">
    <text evidence="9">The sequence shown here is derived from an EMBL/GenBank/DDBJ whole genome shotgun (WGS) entry which is preliminary data.</text>
</comment>
<evidence type="ECO:0000256" key="2">
    <source>
        <dbReference type="ARBA" id="ARBA00010147"/>
    </source>
</evidence>
<gene>
    <name evidence="9" type="ORF">NP493_89g04026</name>
</gene>
<dbReference type="GO" id="GO:0001868">
    <property type="term" value="P:regulation of complement activation, lectin pathway"/>
    <property type="evidence" value="ECO:0007669"/>
    <property type="project" value="UniProtKB-ARBA"/>
</dbReference>
<evidence type="ECO:0000313" key="10">
    <source>
        <dbReference type="Proteomes" id="UP001209878"/>
    </source>
</evidence>
<evidence type="ECO:0000259" key="8">
    <source>
        <dbReference type="SMART" id="SM00607"/>
    </source>
</evidence>
<dbReference type="GO" id="GO:0042806">
    <property type="term" value="F:fucose binding"/>
    <property type="evidence" value="ECO:0007669"/>
    <property type="project" value="UniProtKB-ARBA"/>
</dbReference>
<organism evidence="9 10">
    <name type="scientific">Ridgeia piscesae</name>
    <name type="common">Tubeworm</name>
    <dbReference type="NCBI Taxonomy" id="27915"/>
    <lineage>
        <taxon>Eukaryota</taxon>
        <taxon>Metazoa</taxon>
        <taxon>Spiralia</taxon>
        <taxon>Lophotrochozoa</taxon>
        <taxon>Annelida</taxon>
        <taxon>Polychaeta</taxon>
        <taxon>Sedentaria</taxon>
        <taxon>Canalipalpata</taxon>
        <taxon>Sabellida</taxon>
        <taxon>Siboglinidae</taxon>
        <taxon>Ridgeia</taxon>
    </lineage>
</organism>
<reference evidence="9" key="1">
    <citation type="journal article" date="2023" name="Mol. Biol. Evol.">
        <title>Third-Generation Sequencing Reveals the Adaptive Role of the Epigenome in Three Deep-Sea Polychaetes.</title>
        <authorList>
            <person name="Perez M."/>
            <person name="Aroh O."/>
            <person name="Sun Y."/>
            <person name="Lan Y."/>
            <person name="Juniper S.K."/>
            <person name="Young C.R."/>
            <person name="Angers B."/>
            <person name="Qian P.Y."/>
        </authorList>
    </citation>
    <scope>NUCLEOTIDE SEQUENCE</scope>
    <source>
        <strain evidence="9">R07B-5</strain>
    </source>
</reference>
<sequence length="498" mass="55698">MCVFSLTAIEPGLRNIVIEASESKSVIHTCADNPAWSVGTSHFTCNPGTKGRSLKIRNKADLPFHLCYVQVFGVYAHWLSNLALHKPTRQSSTPDLTYHSALVVDGRRDSGYALTAVGVICWWEVDLERFYRIQEVAITNPNGSPYNLTNFMIEAYAPNAPRTCATVGPALRSGETRHIACNHDTKGSKVRIRLLGRKPRQKLAISELEVYAVQVDMINLAWEKPTQQASIPANKNRRSFAAVDGIRDDRYAWARSWWMVDLEAYYLIWEVVITRKEKCCQKGPARDFVIEAFHPSAPLMCGHIVEQTVPSDGIQHVPCPPNTFGSKIRIRILTSHPLALSEVEVFGETAIYKPNERANLALKKRAWLLSTTKSRADITVDGNIDPRPSTYNIQIGPKVDSAWQVDLEAVYDIKHVVIFTRTVTVTYLKLNIKITAEDPATGQPGALCTEMQSVQANEMKSFACRPGTMGRIVKIQLTTPTNQALKWCEVEVHGGKIW</sequence>
<evidence type="ECO:0000256" key="1">
    <source>
        <dbReference type="ARBA" id="ARBA00002219"/>
    </source>
</evidence>
<feature type="domain" description="Fucolectin tachylectin-4 pentraxin-1" evidence="8">
    <location>
        <begin position="79"/>
        <end position="219"/>
    </location>
</feature>
<dbReference type="InterPro" id="IPR008979">
    <property type="entry name" value="Galactose-bd-like_sf"/>
</dbReference>